<evidence type="ECO:0000259" key="2">
    <source>
        <dbReference type="Pfam" id="PF12898"/>
    </source>
</evidence>
<accession>A0A9P4M360</accession>
<dbReference type="Pfam" id="PF12898">
    <property type="entry name" value="Stc1"/>
    <property type="match status" value="1"/>
</dbReference>
<feature type="region of interest" description="Disordered" evidence="1">
    <location>
        <begin position="118"/>
        <end position="251"/>
    </location>
</feature>
<proteinExistence type="predicted"/>
<name>A0A9P4M360_9PEZI</name>
<dbReference type="InterPro" id="IPR024630">
    <property type="entry name" value="Stc1"/>
</dbReference>
<feature type="compositionally biased region" description="Low complexity" evidence="1">
    <location>
        <begin position="275"/>
        <end position="301"/>
    </location>
</feature>
<feature type="compositionally biased region" description="Polar residues" evidence="1">
    <location>
        <begin position="328"/>
        <end position="340"/>
    </location>
</feature>
<feature type="compositionally biased region" description="Polar residues" evidence="1">
    <location>
        <begin position="157"/>
        <end position="178"/>
    </location>
</feature>
<organism evidence="3 4">
    <name type="scientific">Rhizodiscina lignyota</name>
    <dbReference type="NCBI Taxonomy" id="1504668"/>
    <lineage>
        <taxon>Eukaryota</taxon>
        <taxon>Fungi</taxon>
        <taxon>Dikarya</taxon>
        <taxon>Ascomycota</taxon>
        <taxon>Pezizomycotina</taxon>
        <taxon>Dothideomycetes</taxon>
        <taxon>Pleosporomycetidae</taxon>
        <taxon>Aulographales</taxon>
        <taxon>Rhizodiscinaceae</taxon>
        <taxon>Rhizodiscina</taxon>
    </lineage>
</organism>
<evidence type="ECO:0000313" key="3">
    <source>
        <dbReference type="EMBL" id="KAF2096386.1"/>
    </source>
</evidence>
<evidence type="ECO:0000256" key="1">
    <source>
        <dbReference type="SAM" id="MobiDB-lite"/>
    </source>
</evidence>
<feature type="compositionally biased region" description="Acidic residues" evidence="1">
    <location>
        <begin position="129"/>
        <end position="139"/>
    </location>
</feature>
<dbReference type="OrthoDB" id="3514033at2759"/>
<feature type="compositionally biased region" description="Basic and acidic residues" evidence="1">
    <location>
        <begin position="348"/>
        <end position="357"/>
    </location>
</feature>
<dbReference type="Proteomes" id="UP000799772">
    <property type="component" value="Unassembled WGS sequence"/>
</dbReference>
<gene>
    <name evidence="3" type="ORF">NA57DRAFT_77992</name>
</gene>
<protein>
    <recommendedName>
        <fullName evidence="2">Stc1 domain-containing protein</fullName>
    </recommendedName>
</protein>
<feature type="domain" description="Stc1" evidence="2">
    <location>
        <begin position="28"/>
        <end position="109"/>
    </location>
</feature>
<feature type="compositionally biased region" description="Low complexity" evidence="1">
    <location>
        <begin position="197"/>
        <end position="216"/>
    </location>
</feature>
<feature type="compositionally biased region" description="Acidic residues" evidence="1">
    <location>
        <begin position="381"/>
        <end position="393"/>
    </location>
</feature>
<dbReference type="AlphaFoldDB" id="A0A9P4M360"/>
<feature type="region of interest" description="Disordered" evidence="1">
    <location>
        <begin position="268"/>
        <end position="393"/>
    </location>
</feature>
<reference evidence="3" key="1">
    <citation type="journal article" date="2020" name="Stud. Mycol.">
        <title>101 Dothideomycetes genomes: a test case for predicting lifestyles and emergence of pathogens.</title>
        <authorList>
            <person name="Haridas S."/>
            <person name="Albert R."/>
            <person name="Binder M."/>
            <person name="Bloem J."/>
            <person name="Labutti K."/>
            <person name="Salamov A."/>
            <person name="Andreopoulos B."/>
            <person name="Baker S."/>
            <person name="Barry K."/>
            <person name="Bills G."/>
            <person name="Bluhm B."/>
            <person name="Cannon C."/>
            <person name="Castanera R."/>
            <person name="Culley D."/>
            <person name="Daum C."/>
            <person name="Ezra D."/>
            <person name="Gonzalez J."/>
            <person name="Henrissat B."/>
            <person name="Kuo A."/>
            <person name="Liang C."/>
            <person name="Lipzen A."/>
            <person name="Lutzoni F."/>
            <person name="Magnuson J."/>
            <person name="Mondo S."/>
            <person name="Nolan M."/>
            <person name="Ohm R."/>
            <person name="Pangilinan J."/>
            <person name="Park H.-J."/>
            <person name="Ramirez L."/>
            <person name="Alfaro M."/>
            <person name="Sun H."/>
            <person name="Tritt A."/>
            <person name="Yoshinaga Y."/>
            <person name="Zwiers L.-H."/>
            <person name="Turgeon B."/>
            <person name="Goodwin S."/>
            <person name="Spatafora J."/>
            <person name="Crous P."/>
            <person name="Grigoriev I."/>
        </authorList>
    </citation>
    <scope>NUCLEOTIDE SEQUENCE</scope>
    <source>
        <strain evidence="3">CBS 133067</strain>
    </source>
</reference>
<dbReference type="EMBL" id="ML978129">
    <property type="protein sequence ID" value="KAF2096386.1"/>
    <property type="molecule type" value="Genomic_DNA"/>
</dbReference>
<evidence type="ECO:0000313" key="4">
    <source>
        <dbReference type="Proteomes" id="UP000799772"/>
    </source>
</evidence>
<sequence length="393" mass="41895">MAPYWQNDFSSRSLDNVSVPAKLKCWGPCQKLKPEAAFSKKQMNSLKLQVKAKSLQTALSTCSIKCIECTPSQVVEMFCKGHNKMMGLDDFSKTHRKDPDNAYCKKCMNKRTTIQTTGEIARDSKTNNDDDDEEDDDGATETNSVTDDSRSIDSGVRNLSLNGTSTSRDSTSMNTTNGQSGGVTMGRPATSSAKWDASNNFSSSSSIYGSSNAASSPYGRPSGTRTADIDGSQIPGRNNQPGIGPSGDSREDQAMDLNAFLSLGRHIGQGTGPFSSNGGVSHSPSSSSSISVQGSGSSLQSDQFRGTSGFPRPSYGAGGPVLRAPPSVANNVKSSATETGSRARFPKVRSETKKPEVVESDSSDDDDRKTLTSFQSAPHDSDEDENEDENFFG</sequence>
<keyword evidence="4" id="KW-1185">Reference proteome</keyword>
<comment type="caution">
    <text evidence="3">The sequence shown here is derived from an EMBL/GenBank/DDBJ whole genome shotgun (WGS) entry which is preliminary data.</text>
</comment>